<dbReference type="EMBL" id="JASCXW010000009">
    <property type="protein sequence ID" value="MDI6452737.1"/>
    <property type="molecule type" value="Genomic_DNA"/>
</dbReference>
<sequence length="456" mass="50036">MKHLVGDRAFYKTLISVAAPLVLQQLITTSVQLVDNVMVGRLGEQAIGSVAVVNQLYFIVILVTFGALGGAGIFTAQYYGSKDYDRLKETFRFKVIVGFLIATLSFILFTLFGRTFMSLFTDNPVTIQGGLNYLNIIKWSAFPWILSVAISNTFREIGITKPLLKISIFTILANTALNFILIFGLFGFPALGIIGAAIATLIARVLEFVLTLILLNTKGSIFNTKLLKMFVINKKLLSSIVIMAIPLTINELLWSSGQTAYLHAYSTRGDSALAAMNITGAISQLVFVMFGGIATAVAVMVGNTLGKNELEQAKDNAKKLIAFSVGVAIIAGMILFILSFFILGIYDVVDTTKQIAAFNIRVNALFIPFYSFNVALYFTLRAGGDTKSTMLIDSGYMWVVPVPIAMVLAYFTQLPVTLMFLIVQSMEIPKMLFGLSRYQKGYWIKNLAIGSYDEIA</sequence>
<name>A0AAW6U4C0_9MOLU</name>
<comment type="function">
    <text evidence="1">Multidrug efflux pump.</text>
</comment>
<comment type="subcellular location">
    <subcellularLocation>
        <location evidence="2">Cell membrane</location>
        <topology evidence="2">Multi-pass membrane protein</topology>
    </subcellularLocation>
</comment>
<feature type="transmembrane region" description="Helical" evidence="13">
    <location>
        <begin position="95"/>
        <end position="116"/>
    </location>
</feature>
<evidence type="ECO:0000256" key="10">
    <source>
        <dbReference type="ARBA" id="ARBA00023065"/>
    </source>
</evidence>
<proteinExistence type="inferred from homology"/>
<dbReference type="InterPro" id="IPR002528">
    <property type="entry name" value="MATE_fam"/>
</dbReference>
<dbReference type="NCBIfam" id="TIGR00797">
    <property type="entry name" value="matE"/>
    <property type="match status" value="1"/>
</dbReference>
<protein>
    <recommendedName>
        <fullName evidence="4">Probable multidrug resistance protein NorM</fullName>
    </recommendedName>
    <alternativeName>
        <fullName evidence="12">Multidrug-efflux transporter</fullName>
    </alternativeName>
</protein>
<keyword evidence="10" id="KW-0406">Ion transport</keyword>
<dbReference type="Proteomes" id="UP001431532">
    <property type="component" value="Unassembled WGS sequence"/>
</dbReference>
<evidence type="ECO:0000313" key="15">
    <source>
        <dbReference type="Proteomes" id="UP001431532"/>
    </source>
</evidence>
<dbReference type="Pfam" id="PF01554">
    <property type="entry name" value="MatE"/>
    <property type="match status" value="2"/>
</dbReference>
<comment type="caution">
    <text evidence="14">The sequence shown here is derived from an EMBL/GenBank/DDBJ whole genome shotgun (WGS) entry which is preliminary data.</text>
</comment>
<organism evidence="14 15">
    <name type="scientific">Peloplasma aerotolerans</name>
    <dbReference type="NCBI Taxonomy" id="3044389"/>
    <lineage>
        <taxon>Bacteria</taxon>
        <taxon>Bacillati</taxon>
        <taxon>Mycoplasmatota</taxon>
        <taxon>Mollicutes</taxon>
        <taxon>Acholeplasmatales</taxon>
        <taxon>Acholeplasmataceae</taxon>
        <taxon>Peloplasma</taxon>
    </lineage>
</organism>
<dbReference type="PANTHER" id="PTHR43298:SF2">
    <property type="entry name" value="FMN_FAD EXPORTER YEEO-RELATED"/>
    <property type="match status" value="1"/>
</dbReference>
<feature type="transmembrane region" description="Helical" evidence="13">
    <location>
        <begin position="166"/>
        <end position="186"/>
    </location>
</feature>
<feature type="transmembrane region" description="Helical" evidence="13">
    <location>
        <begin position="136"/>
        <end position="154"/>
    </location>
</feature>
<feature type="transmembrane region" description="Helical" evidence="13">
    <location>
        <begin position="236"/>
        <end position="254"/>
    </location>
</feature>
<evidence type="ECO:0000256" key="4">
    <source>
        <dbReference type="ARBA" id="ARBA00020268"/>
    </source>
</evidence>
<feature type="transmembrane region" description="Helical" evidence="13">
    <location>
        <begin position="47"/>
        <end position="74"/>
    </location>
</feature>
<comment type="similarity">
    <text evidence="3">Belongs to the multi antimicrobial extrusion (MATE) (TC 2.A.66.1) family.</text>
</comment>
<dbReference type="InterPro" id="IPR050222">
    <property type="entry name" value="MATE_MdtK"/>
</dbReference>
<evidence type="ECO:0000256" key="8">
    <source>
        <dbReference type="ARBA" id="ARBA00022692"/>
    </source>
</evidence>
<dbReference type="GO" id="GO:0042910">
    <property type="term" value="F:xenobiotic transmembrane transporter activity"/>
    <property type="evidence" value="ECO:0007669"/>
    <property type="project" value="InterPro"/>
</dbReference>
<keyword evidence="9 13" id="KW-1133">Transmembrane helix</keyword>
<evidence type="ECO:0000256" key="13">
    <source>
        <dbReference type="SAM" id="Phobius"/>
    </source>
</evidence>
<keyword evidence="11 13" id="KW-0472">Membrane</keyword>
<feature type="transmembrane region" description="Helical" evidence="13">
    <location>
        <begin position="192"/>
        <end position="215"/>
    </location>
</feature>
<dbReference type="PIRSF" id="PIRSF006603">
    <property type="entry name" value="DinF"/>
    <property type="match status" value="1"/>
</dbReference>
<evidence type="ECO:0000256" key="2">
    <source>
        <dbReference type="ARBA" id="ARBA00004651"/>
    </source>
</evidence>
<reference evidence="14" key="1">
    <citation type="submission" date="2023-05" db="EMBL/GenBank/DDBJ databases">
        <title>Mariniplasma microaerophilum sp. nov., a novel anaerobic mollicute isolated from terrestrial mud volcano, Taman Peninsula, Russia.</title>
        <authorList>
            <person name="Khomyakova M.A."/>
            <person name="Merkel A.Y."/>
            <person name="Slobodkin A.I."/>
        </authorList>
    </citation>
    <scope>NUCLEOTIDE SEQUENCE</scope>
    <source>
        <strain evidence="14">M4Ah</strain>
    </source>
</reference>
<dbReference type="GO" id="GO:0005886">
    <property type="term" value="C:plasma membrane"/>
    <property type="evidence" value="ECO:0007669"/>
    <property type="project" value="UniProtKB-SubCell"/>
</dbReference>
<dbReference type="RefSeq" id="WP_282839161.1">
    <property type="nucleotide sequence ID" value="NZ_JASCXW010000009.1"/>
</dbReference>
<feature type="transmembrane region" description="Helical" evidence="13">
    <location>
        <begin position="274"/>
        <end position="299"/>
    </location>
</feature>
<dbReference type="InterPro" id="IPR048279">
    <property type="entry name" value="MdtK-like"/>
</dbReference>
<keyword evidence="5" id="KW-0813">Transport</keyword>
<accession>A0AAW6U4C0</accession>
<evidence type="ECO:0000256" key="7">
    <source>
        <dbReference type="ARBA" id="ARBA00022475"/>
    </source>
</evidence>
<evidence type="ECO:0000256" key="9">
    <source>
        <dbReference type="ARBA" id="ARBA00022989"/>
    </source>
</evidence>
<evidence type="ECO:0000256" key="11">
    <source>
        <dbReference type="ARBA" id="ARBA00023136"/>
    </source>
</evidence>
<evidence type="ECO:0000256" key="3">
    <source>
        <dbReference type="ARBA" id="ARBA00010199"/>
    </source>
</evidence>
<keyword evidence="6" id="KW-0050">Antiport</keyword>
<feature type="transmembrane region" description="Helical" evidence="13">
    <location>
        <begin position="358"/>
        <end position="378"/>
    </location>
</feature>
<dbReference type="GO" id="GO:0015297">
    <property type="term" value="F:antiporter activity"/>
    <property type="evidence" value="ECO:0007669"/>
    <property type="project" value="UniProtKB-KW"/>
</dbReference>
<dbReference type="GO" id="GO:0006811">
    <property type="term" value="P:monoatomic ion transport"/>
    <property type="evidence" value="ECO:0007669"/>
    <property type="project" value="UniProtKB-KW"/>
</dbReference>
<evidence type="ECO:0000256" key="12">
    <source>
        <dbReference type="ARBA" id="ARBA00031636"/>
    </source>
</evidence>
<dbReference type="PANTHER" id="PTHR43298">
    <property type="entry name" value="MULTIDRUG RESISTANCE PROTEIN NORM-RELATED"/>
    <property type="match status" value="1"/>
</dbReference>
<evidence type="ECO:0000313" key="14">
    <source>
        <dbReference type="EMBL" id="MDI6452737.1"/>
    </source>
</evidence>
<keyword evidence="15" id="KW-1185">Reference proteome</keyword>
<feature type="transmembrane region" description="Helical" evidence="13">
    <location>
        <begin position="9"/>
        <end position="27"/>
    </location>
</feature>
<keyword evidence="8 13" id="KW-0812">Transmembrane</keyword>
<dbReference type="AlphaFoldDB" id="A0AAW6U4C0"/>
<evidence type="ECO:0000256" key="1">
    <source>
        <dbReference type="ARBA" id="ARBA00003408"/>
    </source>
</evidence>
<feature type="transmembrane region" description="Helical" evidence="13">
    <location>
        <begin position="320"/>
        <end position="346"/>
    </location>
</feature>
<keyword evidence="7" id="KW-1003">Cell membrane</keyword>
<evidence type="ECO:0000256" key="6">
    <source>
        <dbReference type="ARBA" id="ARBA00022449"/>
    </source>
</evidence>
<gene>
    <name evidence="14" type="ORF">QJ521_04080</name>
</gene>
<evidence type="ECO:0000256" key="5">
    <source>
        <dbReference type="ARBA" id="ARBA00022448"/>
    </source>
</evidence>